<protein>
    <submittedName>
        <fullName evidence="1">Uncharacterized protein</fullName>
    </submittedName>
</protein>
<keyword evidence="2" id="KW-1185">Reference proteome</keyword>
<name>A0ACB8Q3N8_9AGAM</name>
<evidence type="ECO:0000313" key="1">
    <source>
        <dbReference type="EMBL" id="KAI0026343.1"/>
    </source>
</evidence>
<reference evidence="1" key="1">
    <citation type="submission" date="2021-02" db="EMBL/GenBank/DDBJ databases">
        <authorList>
            <consortium name="DOE Joint Genome Institute"/>
            <person name="Ahrendt S."/>
            <person name="Looney B.P."/>
            <person name="Miyauchi S."/>
            <person name="Morin E."/>
            <person name="Drula E."/>
            <person name="Courty P.E."/>
            <person name="Chicoki N."/>
            <person name="Fauchery L."/>
            <person name="Kohler A."/>
            <person name="Kuo A."/>
            <person name="Labutti K."/>
            <person name="Pangilinan J."/>
            <person name="Lipzen A."/>
            <person name="Riley R."/>
            <person name="Andreopoulos W."/>
            <person name="He G."/>
            <person name="Johnson J."/>
            <person name="Barry K.W."/>
            <person name="Grigoriev I.V."/>
            <person name="Nagy L."/>
            <person name="Hibbett D."/>
            <person name="Henrissat B."/>
            <person name="Matheny P.B."/>
            <person name="Labbe J."/>
            <person name="Martin F."/>
        </authorList>
    </citation>
    <scope>NUCLEOTIDE SEQUENCE</scope>
    <source>
        <strain evidence="1">EC-137</strain>
    </source>
</reference>
<feature type="non-terminal residue" evidence="1">
    <location>
        <position position="342"/>
    </location>
</feature>
<reference evidence="1" key="2">
    <citation type="journal article" date="2022" name="New Phytol.">
        <title>Evolutionary transition to the ectomycorrhizal habit in the genomes of a hyperdiverse lineage of mushroom-forming fungi.</title>
        <authorList>
            <person name="Looney B."/>
            <person name="Miyauchi S."/>
            <person name="Morin E."/>
            <person name="Drula E."/>
            <person name="Courty P.E."/>
            <person name="Kohler A."/>
            <person name="Kuo A."/>
            <person name="LaButti K."/>
            <person name="Pangilinan J."/>
            <person name="Lipzen A."/>
            <person name="Riley R."/>
            <person name="Andreopoulos W."/>
            <person name="He G."/>
            <person name="Johnson J."/>
            <person name="Nolan M."/>
            <person name="Tritt A."/>
            <person name="Barry K.W."/>
            <person name="Grigoriev I.V."/>
            <person name="Nagy L.G."/>
            <person name="Hibbett D."/>
            <person name="Henrissat B."/>
            <person name="Matheny P.B."/>
            <person name="Labbe J."/>
            <person name="Martin F.M."/>
        </authorList>
    </citation>
    <scope>NUCLEOTIDE SEQUENCE</scope>
    <source>
        <strain evidence="1">EC-137</strain>
    </source>
</reference>
<evidence type="ECO:0000313" key="2">
    <source>
        <dbReference type="Proteomes" id="UP000814128"/>
    </source>
</evidence>
<organism evidence="1 2">
    <name type="scientific">Vararia minispora EC-137</name>
    <dbReference type="NCBI Taxonomy" id="1314806"/>
    <lineage>
        <taxon>Eukaryota</taxon>
        <taxon>Fungi</taxon>
        <taxon>Dikarya</taxon>
        <taxon>Basidiomycota</taxon>
        <taxon>Agaricomycotina</taxon>
        <taxon>Agaricomycetes</taxon>
        <taxon>Russulales</taxon>
        <taxon>Lachnocladiaceae</taxon>
        <taxon>Vararia</taxon>
    </lineage>
</organism>
<dbReference type="Proteomes" id="UP000814128">
    <property type="component" value="Unassembled WGS sequence"/>
</dbReference>
<dbReference type="EMBL" id="MU274778">
    <property type="protein sequence ID" value="KAI0026343.1"/>
    <property type="molecule type" value="Genomic_DNA"/>
</dbReference>
<gene>
    <name evidence="1" type="ORF">K488DRAFT_92804</name>
</gene>
<sequence>MSKVLARLEQLELQQREDHRQLQSAGFTLATLQSELRRLASPTSAAPAHVSTHAPKRARDAASPAGSDTPVRKKAVVTGPSASRSVPVHAGGGTAAPSATSSNVRETSSFSANWVGPVPGPSPEFSSQDIQEIAEAWTSPTPGHYTPPRTIDRNREVSRDPTSGRGRGISRGRGGSYRGRGRAHTGFWPTPAYRPDATPTPPETTMLQHADSQRLLPEWGRTDLALYRTWADSIPPTERAKYGLVGYGQHNQYVRTSTIRFVMLLRSLVGQHAISRFAVAYAFLHAPAYRTHVEQHGVSQCPVYNTRGNPSDTASLSTTFRFLSASGVEPVELQDCWLGAST</sequence>
<comment type="caution">
    <text evidence="1">The sequence shown here is derived from an EMBL/GenBank/DDBJ whole genome shotgun (WGS) entry which is preliminary data.</text>
</comment>
<proteinExistence type="predicted"/>
<accession>A0ACB8Q3N8</accession>